<evidence type="ECO:0000313" key="2">
    <source>
        <dbReference type="EMBL" id="GFU31559.1"/>
    </source>
</evidence>
<evidence type="ECO:0000256" key="1">
    <source>
        <dbReference type="SAM" id="MobiDB-lite"/>
    </source>
</evidence>
<comment type="caution">
    <text evidence="2">The sequence shown here is derived from an EMBL/GenBank/DDBJ whole genome shotgun (WGS) entry which is preliminary data.</text>
</comment>
<accession>A0A8X6QQN3</accession>
<organism evidence="2 3">
    <name type="scientific">Nephila pilipes</name>
    <name type="common">Giant wood spider</name>
    <name type="synonym">Nephila maculata</name>
    <dbReference type="NCBI Taxonomy" id="299642"/>
    <lineage>
        <taxon>Eukaryota</taxon>
        <taxon>Metazoa</taxon>
        <taxon>Ecdysozoa</taxon>
        <taxon>Arthropoda</taxon>
        <taxon>Chelicerata</taxon>
        <taxon>Arachnida</taxon>
        <taxon>Araneae</taxon>
        <taxon>Araneomorphae</taxon>
        <taxon>Entelegynae</taxon>
        <taxon>Araneoidea</taxon>
        <taxon>Nephilidae</taxon>
        <taxon>Nephila</taxon>
    </lineage>
</organism>
<evidence type="ECO:0000313" key="3">
    <source>
        <dbReference type="Proteomes" id="UP000887013"/>
    </source>
</evidence>
<protein>
    <submittedName>
        <fullName evidence="2">Uncharacterized protein</fullName>
    </submittedName>
</protein>
<sequence length="94" mass="10580">MHTDSEEVTVTISTRHSSPPPPPQVKKTTKDVLANGVNALGRARSGISESRPALNAFFFISVEASLRLKRLHRFKYRVIAHWKNIFCDFVEESG</sequence>
<feature type="region of interest" description="Disordered" evidence="1">
    <location>
        <begin position="1"/>
        <end position="29"/>
    </location>
</feature>
<gene>
    <name evidence="2" type="ORF">NPIL_409221</name>
</gene>
<reference evidence="2" key="1">
    <citation type="submission" date="2020-08" db="EMBL/GenBank/DDBJ databases">
        <title>Multicomponent nature underlies the extraordinary mechanical properties of spider dragline silk.</title>
        <authorList>
            <person name="Kono N."/>
            <person name="Nakamura H."/>
            <person name="Mori M."/>
            <person name="Yoshida Y."/>
            <person name="Ohtoshi R."/>
            <person name="Malay A.D."/>
            <person name="Moran D.A.P."/>
            <person name="Tomita M."/>
            <person name="Numata K."/>
            <person name="Arakawa K."/>
        </authorList>
    </citation>
    <scope>NUCLEOTIDE SEQUENCE</scope>
</reference>
<name>A0A8X6QQN3_NEPPI</name>
<dbReference type="Proteomes" id="UP000887013">
    <property type="component" value="Unassembled WGS sequence"/>
</dbReference>
<keyword evidence="3" id="KW-1185">Reference proteome</keyword>
<dbReference type="AlphaFoldDB" id="A0A8X6QQN3"/>
<dbReference type="EMBL" id="BMAW01082967">
    <property type="protein sequence ID" value="GFU31559.1"/>
    <property type="molecule type" value="Genomic_DNA"/>
</dbReference>
<proteinExistence type="predicted"/>